<dbReference type="EMBL" id="JAWRCO010000002">
    <property type="protein sequence ID" value="MDW6005129.1"/>
    <property type="molecule type" value="Genomic_DNA"/>
</dbReference>
<reference evidence="3 6" key="2">
    <citation type="submission" date="2023-11" db="EMBL/GenBank/DDBJ databases">
        <title>Plant-associative lifestyle of Vibrio porteresiae and its evolutionary dynamics.</title>
        <authorList>
            <person name="Rameshkumar N."/>
            <person name="Kirti K."/>
        </authorList>
    </citation>
    <scope>NUCLEOTIDE SEQUENCE [LARGE SCALE GENOMIC DNA]</scope>
    <source>
        <strain evidence="3 6">MSSRF38</strain>
    </source>
</reference>
<dbReference type="Proteomes" id="UP001283366">
    <property type="component" value="Unassembled WGS sequence"/>
</dbReference>
<accession>A0A1Y6J084</accession>
<proteinExistence type="predicted"/>
<keyword evidence="2" id="KW-0732">Signal</keyword>
<dbReference type="RefSeq" id="WP_234993635.1">
    <property type="nucleotide sequence ID" value="NZ_AP024884.1"/>
</dbReference>
<keyword evidence="1" id="KW-0472">Membrane</keyword>
<keyword evidence="6" id="KW-1185">Reference proteome</keyword>
<evidence type="ECO:0000313" key="4">
    <source>
        <dbReference type="EMBL" id="SMS02661.1"/>
    </source>
</evidence>
<feature type="signal peptide" evidence="2">
    <location>
        <begin position="1"/>
        <end position="29"/>
    </location>
</feature>
<name>A0A1Y6J084_9VIBR</name>
<keyword evidence="1" id="KW-1133">Transmembrane helix</keyword>
<dbReference type="PANTHER" id="PTHR40940">
    <property type="entry name" value="PROTEIN BATD-RELATED"/>
    <property type="match status" value="1"/>
</dbReference>
<sequence>MVNRHQHSIRKSTLWILFISLMVSLNAQAATYATVSKNKVTRNELFQLQIITDQRASGDDVNFEQLKPDFFVNRPSFGTSTNIINGQRSVRSEWDVSIAATRTGVVTIPSFDINGEKTQPIAIQVVRDSMLPNTDDLIEIQSTLDKDTLYPDESTLFHVKMMVKINPRRLQDTKITPPSVDGMTLEAASDSEQHREIVNGLSVTVVQQTFRITALNPGRFSVTDPHFSSTLLYSGMNGETKVLSINTKSKEFPIQVMAKPTNYQGVWLPTSKLSLKQNWTDSQGKAISEDTATLKVGDSITRTIDLQIRGISQEKIPDLKITYPESLRVYQEKPQFKTLDNGDVVMTLKQVLIPNQSGQINLPGVSLNWWDTQKHRQRRTLLTGLVLSVAKGTPIDTVVTVPQSSTIPSTSQVVRVSDPGVWPYLTAVFALLWLMTAGLWLYSRRHNTHAEPTETPDSPKNSENLSLKEALQQQDGIRIQHLVQEQLVQMSLSPEERSAIECEVKKLQAAIYSSRQATYDPKSLLRLLAEANKQQKKRGKKSKETLQEL</sequence>
<keyword evidence="1" id="KW-0812">Transmembrane</keyword>
<dbReference type="AlphaFoldDB" id="A0A1Y6J084"/>
<dbReference type="InterPro" id="IPR025738">
    <property type="entry name" value="BatD"/>
</dbReference>
<feature type="chain" id="PRO_5012486865" evidence="2">
    <location>
        <begin position="30"/>
        <end position="549"/>
    </location>
</feature>
<dbReference type="EMBL" id="FXXI01000011">
    <property type="protein sequence ID" value="SMS02661.1"/>
    <property type="molecule type" value="Genomic_DNA"/>
</dbReference>
<reference evidence="4 5" key="1">
    <citation type="submission" date="2017-05" db="EMBL/GenBank/DDBJ databases">
        <authorList>
            <person name="Song R."/>
            <person name="Chenine A.L."/>
            <person name="Ruprecht R.M."/>
        </authorList>
    </citation>
    <scope>NUCLEOTIDE SEQUENCE [LARGE SCALE GENOMIC DNA]</scope>
    <source>
        <strain evidence="4 5">CECT 7927</strain>
    </source>
</reference>
<protein>
    <submittedName>
        <fullName evidence="3">BatD family protein</fullName>
    </submittedName>
</protein>
<evidence type="ECO:0000313" key="5">
    <source>
        <dbReference type="Proteomes" id="UP000196125"/>
    </source>
</evidence>
<dbReference type="PANTHER" id="PTHR40940:SF1">
    <property type="entry name" value="PROTEIN BATD"/>
    <property type="match status" value="1"/>
</dbReference>
<dbReference type="Proteomes" id="UP000196125">
    <property type="component" value="Unassembled WGS sequence"/>
</dbReference>
<organism evidence="4 5">
    <name type="scientific">Vibrio mangrovi</name>
    <dbReference type="NCBI Taxonomy" id="474394"/>
    <lineage>
        <taxon>Bacteria</taxon>
        <taxon>Pseudomonadati</taxon>
        <taxon>Pseudomonadota</taxon>
        <taxon>Gammaproteobacteria</taxon>
        <taxon>Vibrionales</taxon>
        <taxon>Vibrionaceae</taxon>
        <taxon>Vibrio</taxon>
    </lineage>
</organism>
<feature type="transmembrane region" description="Helical" evidence="1">
    <location>
        <begin position="421"/>
        <end position="442"/>
    </location>
</feature>
<evidence type="ECO:0000313" key="3">
    <source>
        <dbReference type="EMBL" id="MDW6005129.1"/>
    </source>
</evidence>
<gene>
    <name evidence="3" type="ORF">SBX37_19890</name>
    <name evidence="4" type="ORF">VIM7927_03996</name>
</gene>
<dbReference type="Pfam" id="PF13584">
    <property type="entry name" value="BatD"/>
    <property type="match status" value="1"/>
</dbReference>
<evidence type="ECO:0000313" key="6">
    <source>
        <dbReference type="Proteomes" id="UP001283366"/>
    </source>
</evidence>
<evidence type="ECO:0000256" key="1">
    <source>
        <dbReference type="SAM" id="Phobius"/>
    </source>
</evidence>
<evidence type="ECO:0000256" key="2">
    <source>
        <dbReference type="SAM" id="SignalP"/>
    </source>
</evidence>